<dbReference type="InterPro" id="IPR000515">
    <property type="entry name" value="MetI-like"/>
</dbReference>
<keyword evidence="4" id="KW-0997">Cell inner membrane</keyword>
<evidence type="ECO:0000256" key="5">
    <source>
        <dbReference type="ARBA" id="ARBA00022692"/>
    </source>
</evidence>
<dbReference type="PANTHER" id="PTHR43357">
    <property type="entry name" value="INNER MEMBRANE ABC TRANSPORTER PERMEASE PROTEIN YDCV"/>
    <property type="match status" value="1"/>
</dbReference>
<feature type="transmembrane region" description="Helical" evidence="8">
    <location>
        <begin position="339"/>
        <end position="359"/>
    </location>
</feature>
<dbReference type="AlphaFoldDB" id="A0A4U8YUS4"/>
<reference evidence="10 11" key="1">
    <citation type="submission" date="2019-03" db="EMBL/GenBank/DDBJ databases">
        <authorList>
            <person name="Nijsse B."/>
        </authorList>
    </citation>
    <scope>NUCLEOTIDE SEQUENCE [LARGE SCALE GENOMIC DNA]</scope>
    <source>
        <strain evidence="10">Desulfoluna butyratoxydans MSL71</strain>
    </source>
</reference>
<comment type="similarity">
    <text evidence="8">Belongs to the binding-protein-dependent transport system permease family.</text>
</comment>
<keyword evidence="5 8" id="KW-0812">Transmembrane</keyword>
<accession>A0A4U8YUS4</accession>
<evidence type="ECO:0000313" key="11">
    <source>
        <dbReference type="Proteomes" id="UP000507962"/>
    </source>
</evidence>
<feature type="transmembrane region" description="Helical" evidence="8">
    <location>
        <begin position="61"/>
        <end position="84"/>
    </location>
</feature>
<feature type="transmembrane region" description="Helical" evidence="8">
    <location>
        <begin position="20"/>
        <end position="41"/>
    </location>
</feature>
<feature type="transmembrane region" description="Helical" evidence="8">
    <location>
        <begin position="400"/>
        <end position="417"/>
    </location>
</feature>
<keyword evidence="6 8" id="KW-1133">Transmembrane helix</keyword>
<gene>
    <name evidence="10" type="ORF">MSL71_33230</name>
</gene>
<dbReference type="Pfam" id="PF00528">
    <property type="entry name" value="BPD_transp_1"/>
    <property type="match status" value="2"/>
</dbReference>
<dbReference type="RefSeq" id="WP_218951059.1">
    <property type="nucleotide sequence ID" value="NZ_CAADHO010000006.1"/>
</dbReference>
<evidence type="ECO:0000259" key="9">
    <source>
        <dbReference type="PROSITE" id="PS50928"/>
    </source>
</evidence>
<dbReference type="InterPro" id="IPR035906">
    <property type="entry name" value="MetI-like_sf"/>
</dbReference>
<keyword evidence="3" id="KW-1003">Cell membrane</keyword>
<feature type="transmembrane region" description="Helical" evidence="8">
    <location>
        <begin position="233"/>
        <end position="262"/>
    </location>
</feature>
<protein>
    <submittedName>
        <fullName evidence="10">Binding-protein-dependent transport system inner membrane component</fullName>
    </submittedName>
</protein>
<dbReference type="Gene3D" id="1.10.3720.10">
    <property type="entry name" value="MetI-like"/>
    <property type="match status" value="2"/>
</dbReference>
<evidence type="ECO:0000256" key="1">
    <source>
        <dbReference type="ARBA" id="ARBA00004429"/>
    </source>
</evidence>
<feature type="transmembrane region" description="Helical" evidence="8">
    <location>
        <begin position="371"/>
        <end position="394"/>
    </location>
</feature>
<dbReference type="GO" id="GO:0005886">
    <property type="term" value="C:plasma membrane"/>
    <property type="evidence" value="ECO:0007669"/>
    <property type="project" value="UniProtKB-SubCell"/>
</dbReference>
<feature type="transmembrane region" description="Helical" evidence="8">
    <location>
        <begin position="191"/>
        <end position="213"/>
    </location>
</feature>
<evidence type="ECO:0000256" key="4">
    <source>
        <dbReference type="ARBA" id="ARBA00022519"/>
    </source>
</evidence>
<organism evidence="10 11">
    <name type="scientific">Desulfoluna butyratoxydans</name>
    <dbReference type="NCBI Taxonomy" id="231438"/>
    <lineage>
        <taxon>Bacteria</taxon>
        <taxon>Pseudomonadati</taxon>
        <taxon>Thermodesulfobacteriota</taxon>
        <taxon>Desulfobacteria</taxon>
        <taxon>Desulfobacterales</taxon>
        <taxon>Desulfolunaceae</taxon>
        <taxon>Desulfoluna</taxon>
    </lineage>
</organism>
<evidence type="ECO:0000256" key="7">
    <source>
        <dbReference type="ARBA" id="ARBA00023136"/>
    </source>
</evidence>
<feature type="transmembrane region" description="Helical" evidence="8">
    <location>
        <begin position="294"/>
        <end position="319"/>
    </location>
</feature>
<evidence type="ECO:0000313" key="10">
    <source>
        <dbReference type="EMBL" id="VFQ45662.1"/>
    </source>
</evidence>
<dbReference type="EMBL" id="CAADHO010000006">
    <property type="protein sequence ID" value="VFQ45662.1"/>
    <property type="molecule type" value="Genomic_DNA"/>
</dbReference>
<feature type="transmembrane region" description="Helical" evidence="8">
    <location>
        <begin position="523"/>
        <end position="543"/>
    </location>
</feature>
<dbReference type="GO" id="GO:0055085">
    <property type="term" value="P:transmembrane transport"/>
    <property type="evidence" value="ECO:0007669"/>
    <property type="project" value="InterPro"/>
</dbReference>
<evidence type="ECO:0000256" key="3">
    <source>
        <dbReference type="ARBA" id="ARBA00022475"/>
    </source>
</evidence>
<keyword evidence="2 8" id="KW-0813">Transport</keyword>
<evidence type="ECO:0000256" key="2">
    <source>
        <dbReference type="ARBA" id="ARBA00022448"/>
    </source>
</evidence>
<dbReference type="SUPFAM" id="SSF161098">
    <property type="entry name" value="MetI-like"/>
    <property type="match status" value="2"/>
</dbReference>
<evidence type="ECO:0000256" key="8">
    <source>
        <dbReference type="RuleBase" id="RU363032"/>
    </source>
</evidence>
<keyword evidence="7 8" id="KW-0472">Membrane</keyword>
<feature type="domain" description="ABC transmembrane type-1" evidence="9">
    <location>
        <begin position="335"/>
        <end position="541"/>
    </location>
</feature>
<dbReference type="FunFam" id="1.10.3720.10:FF:000088">
    <property type="entry name" value="Iron(III) ABC transporter, permease protein"/>
    <property type="match status" value="1"/>
</dbReference>
<comment type="subcellular location">
    <subcellularLocation>
        <location evidence="1">Cell inner membrane</location>
        <topology evidence="1">Multi-pass membrane protein</topology>
    </subcellularLocation>
    <subcellularLocation>
        <location evidence="8">Cell membrane</location>
        <topology evidence="8">Multi-pass membrane protein</topology>
    </subcellularLocation>
</comment>
<feature type="domain" description="ABC transmembrane type-1" evidence="9">
    <location>
        <begin position="61"/>
        <end position="263"/>
    </location>
</feature>
<proteinExistence type="inferred from homology"/>
<dbReference type="Proteomes" id="UP000507962">
    <property type="component" value="Unassembled WGS sequence"/>
</dbReference>
<dbReference type="CDD" id="cd06261">
    <property type="entry name" value="TM_PBP2"/>
    <property type="match status" value="2"/>
</dbReference>
<feature type="transmembrane region" description="Helical" evidence="8">
    <location>
        <begin position="149"/>
        <end position="170"/>
    </location>
</feature>
<evidence type="ECO:0000256" key="6">
    <source>
        <dbReference type="ARBA" id="ARBA00022989"/>
    </source>
</evidence>
<feature type="transmembrane region" description="Helical" evidence="8">
    <location>
        <begin position="469"/>
        <end position="490"/>
    </location>
</feature>
<name>A0A4U8YUS4_9BACT</name>
<dbReference type="PANTHER" id="PTHR43357:SF3">
    <property type="entry name" value="FE(3+)-TRANSPORT SYSTEM PERMEASE PROTEIN FBPB 2"/>
    <property type="match status" value="1"/>
</dbReference>
<feature type="transmembrane region" description="Helical" evidence="8">
    <location>
        <begin position="96"/>
        <end position="116"/>
    </location>
</feature>
<keyword evidence="11" id="KW-1185">Reference proteome</keyword>
<sequence length="550" mass="59174">MAAERFAGAFRWRGQAEPSLVPMAVVALVVLLPIVLVMASVSADTREIWGHLRENLLSGLLVNTAVLSAGVLALTGFFGVSAAYLTALCEFPGRRFFSWALLLPLAVPTYVMAFVYTGLLDFSGPVATFLRQHLPAVAPLLPPIRSTGGVILVLSLALYPYVFLLAAGGFASQGERVLEASRCMGLGRWRLFFRVLLPMARPFILAGLILVLMETLADFGAVSVFNYDTFTTAIYKAWFGFFSIDTASQLASILVMLALLVLTAESWSRRRMRYVRGRDGRRARRMPLTGRQAAGALLFLGGLFAVAFVVPMAQLLVWVGEAWQEELHLGYGRLFANSLILSGAGALFTLAAALSIAFAGRRARGRLPAVLTRLSLLGYALPGTVLAVGMVRVLGGMDQMVAGAFAMFGAGLSGPLFQGTVWMMPVAYMVRFLSVGFSAVSGSLGRVSLSMDEAARTLGVSGISLVRQVHLPLIRGGMVTGAILVFVDVMKEMPLTLMTRPFGWDTLAVKIFELTSEGEWERAAIPAVALVVAGLIPVGLLVWQKEKGKT</sequence>
<dbReference type="PROSITE" id="PS50928">
    <property type="entry name" value="ABC_TM1"/>
    <property type="match status" value="2"/>
</dbReference>